<dbReference type="InterPro" id="IPR017039">
    <property type="entry name" value="Virul_fac_BrkB"/>
</dbReference>
<keyword evidence="5 7" id="KW-0472">Membrane</keyword>
<evidence type="ECO:0000256" key="7">
    <source>
        <dbReference type="SAM" id="Phobius"/>
    </source>
</evidence>
<keyword evidence="9" id="KW-1185">Reference proteome</keyword>
<feature type="transmembrane region" description="Helical" evidence="7">
    <location>
        <begin position="163"/>
        <end position="189"/>
    </location>
</feature>
<dbReference type="PIRSF" id="PIRSF035875">
    <property type="entry name" value="RNase_BN"/>
    <property type="match status" value="1"/>
</dbReference>
<evidence type="ECO:0000256" key="2">
    <source>
        <dbReference type="ARBA" id="ARBA00022475"/>
    </source>
</evidence>
<dbReference type="PANTHER" id="PTHR30213">
    <property type="entry name" value="INNER MEMBRANE PROTEIN YHJD"/>
    <property type="match status" value="1"/>
</dbReference>
<dbReference type="EMBL" id="BAAALT010000166">
    <property type="protein sequence ID" value="GAA1819919.1"/>
    <property type="molecule type" value="Genomic_DNA"/>
</dbReference>
<comment type="subcellular location">
    <subcellularLocation>
        <location evidence="1">Cell membrane</location>
        <topology evidence="1">Multi-pass membrane protein</topology>
    </subcellularLocation>
</comment>
<evidence type="ECO:0000313" key="8">
    <source>
        <dbReference type="EMBL" id="GAA1819919.1"/>
    </source>
</evidence>
<dbReference type="Proteomes" id="UP001500218">
    <property type="component" value="Unassembled WGS sequence"/>
</dbReference>
<name>A0ABP4YPQ4_9ACTN</name>
<dbReference type="RefSeq" id="WP_344135933.1">
    <property type="nucleotide sequence ID" value="NZ_BAAALT010000166.1"/>
</dbReference>
<feature type="transmembrane region" description="Helical" evidence="7">
    <location>
        <begin position="274"/>
        <end position="296"/>
    </location>
</feature>
<evidence type="ECO:0000256" key="1">
    <source>
        <dbReference type="ARBA" id="ARBA00004651"/>
    </source>
</evidence>
<dbReference type="NCBIfam" id="TIGR00765">
    <property type="entry name" value="yihY_not_rbn"/>
    <property type="match status" value="1"/>
</dbReference>
<evidence type="ECO:0000256" key="6">
    <source>
        <dbReference type="SAM" id="MobiDB-lite"/>
    </source>
</evidence>
<evidence type="ECO:0000256" key="5">
    <source>
        <dbReference type="ARBA" id="ARBA00023136"/>
    </source>
</evidence>
<feature type="region of interest" description="Disordered" evidence="6">
    <location>
        <begin position="326"/>
        <end position="359"/>
    </location>
</feature>
<feature type="compositionally biased region" description="Basic and acidic residues" evidence="6">
    <location>
        <begin position="329"/>
        <end position="343"/>
    </location>
</feature>
<keyword evidence="3 7" id="KW-0812">Transmembrane</keyword>
<feature type="transmembrane region" description="Helical" evidence="7">
    <location>
        <begin position="239"/>
        <end position="262"/>
    </location>
</feature>
<evidence type="ECO:0000256" key="3">
    <source>
        <dbReference type="ARBA" id="ARBA00022692"/>
    </source>
</evidence>
<keyword evidence="4 7" id="KW-1133">Transmembrane helix</keyword>
<evidence type="ECO:0000313" key="9">
    <source>
        <dbReference type="Proteomes" id="UP001500218"/>
    </source>
</evidence>
<proteinExistence type="predicted"/>
<feature type="transmembrane region" description="Helical" evidence="7">
    <location>
        <begin position="59"/>
        <end position="81"/>
    </location>
</feature>
<dbReference type="PANTHER" id="PTHR30213:SF0">
    <property type="entry name" value="UPF0761 MEMBRANE PROTEIN YIHY"/>
    <property type="match status" value="1"/>
</dbReference>
<reference evidence="9" key="1">
    <citation type="journal article" date="2019" name="Int. J. Syst. Evol. Microbiol.">
        <title>The Global Catalogue of Microorganisms (GCM) 10K type strain sequencing project: providing services to taxonomists for standard genome sequencing and annotation.</title>
        <authorList>
            <consortium name="The Broad Institute Genomics Platform"/>
            <consortium name="The Broad Institute Genome Sequencing Center for Infectious Disease"/>
            <person name="Wu L."/>
            <person name="Ma J."/>
        </authorList>
    </citation>
    <scope>NUCLEOTIDE SEQUENCE [LARGE SCALE GENOMIC DNA]</scope>
    <source>
        <strain evidence="9">JCM 13250</strain>
    </source>
</reference>
<organism evidence="8 9">
    <name type="scientific">Luedemannella flava</name>
    <dbReference type="NCBI Taxonomy" id="349316"/>
    <lineage>
        <taxon>Bacteria</taxon>
        <taxon>Bacillati</taxon>
        <taxon>Actinomycetota</taxon>
        <taxon>Actinomycetes</taxon>
        <taxon>Micromonosporales</taxon>
        <taxon>Micromonosporaceae</taxon>
        <taxon>Luedemannella</taxon>
    </lineage>
</organism>
<accession>A0ABP4YPQ4</accession>
<feature type="transmembrane region" description="Helical" evidence="7">
    <location>
        <begin position="209"/>
        <end position="227"/>
    </location>
</feature>
<gene>
    <name evidence="8" type="ORF">GCM10009682_45520</name>
</gene>
<dbReference type="Pfam" id="PF03631">
    <property type="entry name" value="Virul_fac_BrkB"/>
    <property type="match status" value="1"/>
</dbReference>
<comment type="caution">
    <text evidence="8">The sequence shown here is derived from an EMBL/GenBank/DDBJ whole genome shotgun (WGS) entry which is preliminary data.</text>
</comment>
<keyword evidence="2" id="KW-1003">Cell membrane</keyword>
<sequence length="359" mass="39104">MPEDEPSPPLRARQRMLARLLAHGPSRPGELSWRSWWHALRRTVLEFLNDDLTDRAAALTYYGIQSIFPGMLVLVSLLGLIGGGTTQEVLDNIEDMTPGPLREFLTTGIAGLRRDQGVAGVLAIVGVVVAFWSASSYIAAFMRAANAIYDVPEGRPLWKTLPIRIAITALTGVLLAASALTVIFTGKLAHWTGDLLGLSPGTVEIFDVIKWPILVLAVALLFDLLYWAAPNARQGGWRWITPGMILAVIVFVAVSAGFAFYVGQFSNYNKTYGTVGAVIVFLIWLWLSNVALLLGAEFDAELHRRRAIEAGLPADAEPYMLLRQTPGGRDAKAADEAKKKREAAQTPTIATEVAGERDN</sequence>
<protein>
    <submittedName>
        <fullName evidence="8">YihY/virulence factor BrkB family protein</fullName>
    </submittedName>
</protein>
<feature type="transmembrane region" description="Helical" evidence="7">
    <location>
        <begin position="118"/>
        <end position="142"/>
    </location>
</feature>
<evidence type="ECO:0000256" key="4">
    <source>
        <dbReference type="ARBA" id="ARBA00022989"/>
    </source>
</evidence>